<dbReference type="OrthoDB" id="438431at2759"/>
<dbReference type="Proteomes" id="UP000037460">
    <property type="component" value="Unassembled WGS sequence"/>
</dbReference>
<dbReference type="InterPro" id="IPR051821">
    <property type="entry name" value="Asp/Asn_beta-hydroxylase"/>
</dbReference>
<evidence type="ECO:0000256" key="2">
    <source>
        <dbReference type="ARBA" id="ARBA00022964"/>
    </source>
</evidence>
<evidence type="ECO:0000256" key="5">
    <source>
        <dbReference type="SAM" id="SignalP"/>
    </source>
</evidence>
<dbReference type="Pfam" id="PF05118">
    <property type="entry name" value="Asp_Arg_Hydrox"/>
    <property type="match status" value="1"/>
</dbReference>
<keyword evidence="3" id="KW-0560">Oxidoreductase</keyword>
<keyword evidence="5" id="KW-0732">Signal</keyword>
<comment type="caution">
    <text evidence="7">The sequence shown here is derived from an EMBL/GenBank/DDBJ whole genome shotgun (WGS) entry which is preliminary data.</text>
</comment>
<accession>A0A0M0K2E1</accession>
<dbReference type="PANTHER" id="PTHR46332">
    <property type="entry name" value="ASPARTATE BETA-HYDROXYLASE DOMAIN-CONTAINING PROTEIN 2"/>
    <property type="match status" value="1"/>
</dbReference>
<keyword evidence="8" id="KW-1185">Reference proteome</keyword>
<dbReference type="Gene3D" id="2.60.120.330">
    <property type="entry name" value="B-lactam Antibiotic, Isopenicillin N Synthase, Chain"/>
    <property type="match status" value="1"/>
</dbReference>
<evidence type="ECO:0000259" key="6">
    <source>
        <dbReference type="Pfam" id="PF05118"/>
    </source>
</evidence>
<proteinExistence type="inferred from homology"/>
<feature type="region of interest" description="Disordered" evidence="4">
    <location>
        <begin position="328"/>
        <end position="356"/>
    </location>
</feature>
<dbReference type="InterPro" id="IPR027443">
    <property type="entry name" value="IPNS-like_sf"/>
</dbReference>
<name>A0A0M0K2E1_9EUKA</name>
<reference evidence="8" key="1">
    <citation type="journal article" date="2015" name="PLoS Genet.">
        <title>Genome Sequence and Transcriptome Analyses of Chrysochromulina tobin: Metabolic Tools for Enhanced Algal Fitness in the Prominent Order Prymnesiales (Haptophyceae).</title>
        <authorList>
            <person name="Hovde B.T."/>
            <person name="Deodato C.R."/>
            <person name="Hunsperger H.M."/>
            <person name="Ryken S.A."/>
            <person name="Yost W."/>
            <person name="Jha R.K."/>
            <person name="Patterson J."/>
            <person name="Monnat R.J. Jr."/>
            <person name="Barlow S.B."/>
            <person name="Starkenburg S.R."/>
            <person name="Cattolico R.A."/>
        </authorList>
    </citation>
    <scope>NUCLEOTIDE SEQUENCE</scope>
    <source>
        <strain evidence="8">CCMP291</strain>
    </source>
</reference>
<gene>
    <name evidence="7" type="ORF">Ctob_011545</name>
</gene>
<feature type="chain" id="PRO_5005602412" evidence="5">
    <location>
        <begin position="19"/>
        <end position="356"/>
    </location>
</feature>
<comment type="similarity">
    <text evidence="1">Belongs to the aspartyl/asparaginyl beta-hydroxylase family.</text>
</comment>
<feature type="signal peptide" evidence="5">
    <location>
        <begin position="1"/>
        <end position="18"/>
    </location>
</feature>
<dbReference type="GO" id="GO:0016020">
    <property type="term" value="C:membrane"/>
    <property type="evidence" value="ECO:0007669"/>
    <property type="project" value="TreeGrafter"/>
</dbReference>
<organism evidence="7 8">
    <name type="scientific">Chrysochromulina tobinii</name>
    <dbReference type="NCBI Taxonomy" id="1460289"/>
    <lineage>
        <taxon>Eukaryota</taxon>
        <taxon>Haptista</taxon>
        <taxon>Haptophyta</taxon>
        <taxon>Prymnesiophyceae</taxon>
        <taxon>Prymnesiales</taxon>
        <taxon>Chrysochromulinaceae</taxon>
        <taxon>Chrysochromulina</taxon>
    </lineage>
</organism>
<evidence type="ECO:0000313" key="7">
    <source>
        <dbReference type="EMBL" id="KOO32969.1"/>
    </source>
</evidence>
<evidence type="ECO:0000256" key="3">
    <source>
        <dbReference type="ARBA" id="ARBA00023002"/>
    </source>
</evidence>
<dbReference type="AlphaFoldDB" id="A0A0M0K2E1"/>
<keyword evidence="2" id="KW-0223">Dioxygenase</keyword>
<dbReference type="SUPFAM" id="SSF51197">
    <property type="entry name" value="Clavaminate synthase-like"/>
    <property type="match status" value="1"/>
</dbReference>
<dbReference type="PANTHER" id="PTHR46332:SF5">
    <property type="entry name" value="ASPARTATE BETA-HYDROXYLASE DOMAIN CONTAINING 2"/>
    <property type="match status" value="1"/>
</dbReference>
<feature type="domain" description="Aspartyl/asparaginy/proline hydroxylase" evidence="6">
    <location>
        <begin position="127"/>
        <end position="285"/>
    </location>
</feature>
<dbReference type="EMBL" id="JWZX01001638">
    <property type="protein sequence ID" value="KOO32969.1"/>
    <property type="molecule type" value="Genomic_DNA"/>
</dbReference>
<protein>
    <submittedName>
        <fullName evidence="7">Beta-aspartyl asparaginyl family</fullName>
    </submittedName>
</protein>
<sequence length="356" mass="39356">MAGLTLAFLLALPPAAVPWSKASYALRVRGVRCSIAAAIADADEAALVCAAGSLAARVEQAVCRVYGAARTARVRRSLKRLSDGVLLERTIDPSHELMRQLANSYIEELTPQPWHDSTKHKWAAKLEEKWTLVRDELRSALADSTALESTGQNVWGGLDESIVEYGTGWKTLPLCDRTVWDPVNSALFPQTCALLHKCKVPLIEAFFAKMAPHSDIKPHSDMCNFVLTSHLGLQVPEGECSLTVGDTTVEWRNGKVLLFDTSILHCAENRAATERYILMLRVYHPELSAVERSALQLVFDCLDEPELLEDEMALGEYDARRRALEAESRRAWEEAAARPPAKGRIKKGGARDGAQR</sequence>
<evidence type="ECO:0000313" key="8">
    <source>
        <dbReference type="Proteomes" id="UP000037460"/>
    </source>
</evidence>
<evidence type="ECO:0000256" key="1">
    <source>
        <dbReference type="ARBA" id="ARBA00007730"/>
    </source>
</evidence>
<evidence type="ECO:0000256" key="4">
    <source>
        <dbReference type="SAM" id="MobiDB-lite"/>
    </source>
</evidence>
<dbReference type="InterPro" id="IPR007803">
    <property type="entry name" value="Asp/Arg/Pro-Hydrxlase"/>
</dbReference>
<dbReference type="GO" id="GO:0051213">
    <property type="term" value="F:dioxygenase activity"/>
    <property type="evidence" value="ECO:0007669"/>
    <property type="project" value="UniProtKB-KW"/>
</dbReference>